<dbReference type="InParanoid" id="A0A059ARK9"/>
<dbReference type="SUPFAM" id="SSF48371">
    <property type="entry name" value="ARM repeat"/>
    <property type="match status" value="1"/>
</dbReference>
<dbReference type="FunFam" id="1.25.40.660:FF:000003">
    <property type="entry name" value="Vacuolar protein sorting-associated protein 35"/>
    <property type="match status" value="1"/>
</dbReference>
<dbReference type="InterPro" id="IPR042491">
    <property type="entry name" value="Vps35_C"/>
</dbReference>
<evidence type="ECO:0000256" key="7">
    <source>
        <dbReference type="ARBA" id="ARBA00022490"/>
    </source>
</evidence>
<evidence type="ECO:0000256" key="3">
    <source>
        <dbReference type="ARBA" id="ARBA00004496"/>
    </source>
</evidence>
<dbReference type="STRING" id="71139.A0A059ARK9"/>
<keyword evidence="11" id="KW-0472">Membrane</keyword>
<evidence type="ECO:0000256" key="12">
    <source>
        <dbReference type="PIRNR" id="PIRNR009375"/>
    </source>
</evidence>
<dbReference type="GO" id="GO:0042147">
    <property type="term" value="P:retrograde transport, endosome to Golgi"/>
    <property type="evidence" value="ECO:0000318"/>
    <property type="project" value="GO_Central"/>
</dbReference>
<proteinExistence type="inferred from homology"/>
<dbReference type="Pfam" id="PF03635">
    <property type="entry name" value="Vps35"/>
    <property type="match status" value="1"/>
</dbReference>
<protein>
    <recommendedName>
        <fullName evidence="12">Vacuolar protein sorting-associated protein 35</fullName>
    </recommendedName>
</protein>
<dbReference type="GO" id="GO:0030906">
    <property type="term" value="C:retromer, cargo-selective complex"/>
    <property type="evidence" value="ECO:0007669"/>
    <property type="project" value="InterPro"/>
</dbReference>
<sequence length="793" mass="89881">MMTGVAEDEDKWLAAGIAGLQQNAFYMHRAMDSNNLRDALKYSAQMLSELRTSKLSPHKYYELYMRAFDELRKLEMFFKEETRRGCSIVDLYELVQHAGNILPRLYLLCTVGSVYIKSKEAPAKDILKDLVEMCRGIQHPLRGLFLRSYLSQLSRDKLPDIGSEYEGDADTITDAVEFVIQNFTEMNKLWVRMQHQGPAREKERREKERSELRDLVGKNLHVLSQIEGIDLDMYKDTVLPRILEQVVNCKDEIAQYYLMDCIIQVFPDEYHLQTLEVLLSAFPQLQASVDIKTVLSQLMERLASYAALSSEVLPEFLQVEAFSKLNSAIGKVIEAQPDMPVVGAVTLCSSLLKFSLHVHPDRLDYADQVLGSCVKQLSGKGKIEDSKATKQIVALLSAPLEKYNNVVTALKLSNYPCVMEYLDNETNKVMATVIIQNIMKNNTHISTADKVEALFELIKGLIKDLDETLHDEVDEDDFKEEQCSVARLIQMLHNEDPEEMFKIICVVKKHILTGGPKRLSFTVPPLVFNSLKLVRRLQGQEENPFGDDESTSTKKIFQLLNQIVEALSSIPAPDLALRLYLQCAEAANDCDLEPVAYEFFTQAYIIYEEEISDSRAQVTAMHLIIGTLQRMHVFGVENRDTLTHKATGYSAKLLKKPDQCRAVYACSHLFWVDDQDNLKDGERVLLCLKRALRIANAAQQMSNATRGSTGSVMLFVEILNKYIYFFEKGNPQITVASIQSLMELITTEMQSDTTTQDPAADAFFASTLRYIQFQKQKGGAISEKYGTIKLSDS</sequence>
<reference evidence="13" key="1">
    <citation type="submission" date="2013-07" db="EMBL/GenBank/DDBJ databases">
        <title>The genome of Eucalyptus grandis.</title>
        <authorList>
            <person name="Schmutz J."/>
            <person name="Hayes R."/>
            <person name="Myburg A."/>
            <person name="Tuskan G."/>
            <person name="Grattapaglia D."/>
            <person name="Rokhsar D.S."/>
        </authorList>
    </citation>
    <scope>NUCLEOTIDE SEQUENCE</scope>
    <source>
        <tissue evidence="13">Leaf extractions</tissue>
    </source>
</reference>
<keyword evidence="8" id="KW-0967">Endosome</keyword>
<comment type="subcellular location">
    <subcellularLocation>
        <location evidence="3">Cytoplasm</location>
    </subcellularLocation>
    <subcellularLocation>
        <location evidence="1">Endosome membrane</location>
        <topology evidence="1">Peripheral membrane protein</topology>
        <orientation evidence="1">Cytoplasmic side</orientation>
    </subcellularLocation>
    <subcellularLocation>
        <location evidence="4">Golgi apparatus</location>
        <location evidence="4">trans-Golgi network membrane</location>
        <topology evidence="4">Peripheral membrane protein</topology>
        <orientation evidence="4">Cytoplasmic side</orientation>
    </subcellularLocation>
    <subcellularLocation>
        <location evidence="2">Prevacuolar compartment membrane</location>
        <topology evidence="2">Peripheral membrane protein</topology>
        <orientation evidence="2">Cytoplasmic side</orientation>
    </subcellularLocation>
</comment>
<dbReference type="Gramene" id="KCW56607">
    <property type="protein sequence ID" value="KCW56607"/>
    <property type="gene ID" value="EUGRSUZ_I02329"/>
</dbReference>
<dbReference type="PANTHER" id="PTHR11099">
    <property type="entry name" value="VACUOLAR SORTING PROTEIN 35"/>
    <property type="match status" value="1"/>
</dbReference>
<dbReference type="GO" id="GO:0006886">
    <property type="term" value="P:intracellular protein transport"/>
    <property type="evidence" value="ECO:0000318"/>
    <property type="project" value="GO_Central"/>
</dbReference>
<dbReference type="OrthoDB" id="10258141at2759"/>
<dbReference type="FunCoup" id="A0A059ARK9">
    <property type="interactions" value="4310"/>
</dbReference>
<dbReference type="InterPro" id="IPR005378">
    <property type="entry name" value="Vps35"/>
</dbReference>
<keyword evidence="7" id="KW-0963">Cytoplasm</keyword>
<keyword evidence="9 12" id="KW-0653">Protein transport</keyword>
<dbReference type="InterPro" id="IPR016024">
    <property type="entry name" value="ARM-type_fold"/>
</dbReference>
<dbReference type="Gene3D" id="1.25.40.660">
    <property type="entry name" value="Vacuolar protein sorting-associated protein 35, helical subcomplex Vps35-C"/>
    <property type="match status" value="1"/>
</dbReference>
<comment type="similarity">
    <text evidence="5 12">Belongs to the VPS35 family.</text>
</comment>
<dbReference type="AlphaFoldDB" id="A0A059ARK9"/>
<evidence type="ECO:0000256" key="6">
    <source>
        <dbReference type="ARBA" id="ARBA00022448"/>
    </source>
</evidence>
<comment type="function">
    <text evidence="12">Plays a role in vesicular protein sorting.</text>
</comment>
<dbReference type="KEGG" id="egr:104419640"/>
<dbReference type="GO" id="GO:0010008">
    <property type="term" value="C:endosome membrane"/>
    <property type="evidence" value="ECO:0007669"/>
    <property type="project" value="UniProtKB-SubCell"/>
</dbReference>
<evidence type="ECO:0000256" key="11">
    <source>
        <dbReference type="ARBA" id="ARBA00023136"/>
    </source>
</evidence>
<gene>
    <name evidence="13" type="ORF">EUGRSUZ_I02329</name>
</gene>
<accession>A0A059ARK9</accession>
<dbReference type="GO" id="GO:0030904">
    <property type="term" value="C:retromer complex"/>
    <property type="evidence" value="ECO:0000318"/>
    <property type="project" value="GO_Central"/>
</dbReference>
<dbReference type="PANTHER" id="PTHR11099:SF0">
    <property type="entry name" value="VACUOLAR PROTEIN SORTING-ASSOCIATED PROTEIN 35"/>
    <property type="match status" value="1"/>
</dbReference>
<dbReference type="eggNOG" id="KOG1107">
    <property type="taxonomic scope" value="Eukaryota"/>
</dbReference>
<evidence type="ECO:0000256" key="10">
    <source>
        <dbReference type="ARBA" id="ARBA00023034"/>
    </source>
</evidence>
<evidence type="ECO:0000256" key="1">
    <source>
        <dbReference type="ARBA" id="ARBA00004125"/>
    </source>
</evidence>
<evidence type="ECO:0000256" key="2">
    <source>
        <dbReference type="ARBA" id="ARBA00004179"/>
    </source>
</evidence>
<evidence type="ECO:0000313" key="13">
    <source>
        <dbReference type="EMBL" id="KCW56607.1"/>
    </source>
</evidence>
<dbReference type="GO" id="GO:0005770">
    <property type="term" value="C:late endosome"/>
    <property type="evidence" value="ECO:0000318"/>
    <property type="project" value="GO_Central"/>
</dbReference>
<dbReference type="EMBL" id="KK198761">
    <property type="protein sequence ID" value="KCW56607.1"/>
    <property type="molecule type" value="Genomic_DNA"/>
</dbReference>
<evidence type="ECO:0000256" key="5">
    <source>
        <dbReference type="ARBA" id="ARBA00006536"/>
    </source>
</evidence>
<dbReference type="GO" id="GO:0005794">
    <property type="term" value="C:Golgi apparatus"/>
    <property type="evidence" value="ECO:0007669"/>
    <property type="project" value="UniProtKB-SubCell"/>
</dbReference>
<keyword evidence="6 12" id="KW-0813">Transport</keyword>
<name>A0A059ARK9_EUCGR</name>
<keyword evidence="10" id="KW-0333">Golgi apparatus</keyword>
<dbReference type="GO" id="GO:0005829">
    <property type="term" value="C:cytosol"/>
    <property type="evidence" value="ECO:0007669"/>
    <property type="project" value="GOC"/>
</dbReference>
<organism evidence="13">
    <name type="scientific">Eucalyptus grandis</name>
    <name type="common">Flooded gum</name>
    <dbReference type="NCBI Taxonomy" id="71139"/>
    <lineage>
        <taxon>Eukaryota</taxon>
        <taxon>Viridiplantae</taxon>
        <taxon>Streptophyta</taxon>
        <taxon>Embryophyta</taxon>
        <taxon>Tracheophyta</taxon>
        <taxon>Spermatophyta</taxon>
        <taxon>Magnoliopsida</taxon>
        <taxon>eudicotyledons</taxon>
        <taxon>Gunneridae</taxon>
        <taxon>Pentapetalae</taxon>
        <taxon>rosids</taxon>
        <taxon>malvids</taxon>
        <taxon>Myrtales</taxon>
        <taxon>Myrtaceae</taxon>
        <taxon>Myrtoideae</taxon>
        <taxon>Eucalypteae</taxon>
        <taxon>Eucalyptus</taxon>
    </lineage>
</organism>
<dbReference type="OMA" id="YERVQFC"/>
<evidence type="ECO:0000256" key="9">
    <source>
        <dbReference type="ARBA" id="ARBA00022927"/>
    </source>
</evidence>
<dbReference type="PIRSF" id="PIRSF009375">
    <property type="entry name" value="Retromer_Vps35"/>
    <property type="match status" value="1"/>
</dbReference>
<evidence type="ECO:0000256" key="4">
    <source>
        <dbReference type="ARBA" id="ARBA00004546"/>
    </source>
</evidence>
<evidence type="ECO:0000256" key="8">
    <source>
        <dbReference type="ARBA" id="ARBA00022753"/>
    </source>
</evidence>